<organism evidence="2 3">
    <name type="scientific">Lactobacillus hominis DSM 23910 = CRBIP 24.179</name>
    <dbReference type="NCBI Taxonomy" id="1423758"/>
    <lineage>
        <taxon>Bacteria</taxon>
        <taxon>Bacillati</taxon>
        <taxon>Bacillota</taxon>
        <taxon>Bacilli</taxon>
        <taxon>Lactobacillales</taxon>
        <taxon>Lactobacillaceae</taxon>
        <taxon>Lactobacillus</taxon>
    </lineage>
</organism>
<comment type="caution">
    <text evidence="2">The sequence shown here is derived from an EMBL/GenBank/DDBJ whole genome shotgun (WGS) entry which is preliminary data.</text>
</comment>
<evidence type="ECO:0000259" key="1">
    <source>
        <dbReference type="Pfam" id="PF13556"/>
    </source>
</evidence>
<proteinExistence type="predicted"/>
<dbReference type="Gene3D" id="1.10.10.2840">
    <property type="entry name" value="PucR C-terminal helix-turn-helix domain"/>
    <property type="match status" value="1"/>
</dbReference>
<dbReference type="eggNOG" id="COG2508">
    <property type="taxonomic scope" value="Bacteria"/>
</dbReference>
<dbReference type="RefSeq" id="WP_008471650.1">
    <property type="nucleotide sequence ID" value="NZ_AYZP01000004.1"/>
</dbReference>
<feature type="domain" description="PucR C-terminal helix-turn-helix" evidence="1">
    <location>
        <begin position="225"/>
        <end position="267"/>
    </location>
</feature>
<keyword evidence="3" id="KW-1185">Reference proteome</keyword>
<dbReference type="InterPro" id="IPR009057">
    <property type="entry name" value="Homeodomain-like_sf"/>
</dbReference>
<sequence>MKFQKLKEFFPDAQKNIFPNSYQVKLEDGDAYLDEGDLTDREKVLLSLLTNNQVIKVNLSNWQRYLYDQGPQPKLEKHVRFLYLEVKDLKKENRKQWQDQILSFFNNQVACFWQNDENLVIVDQDCSLTQKDFAGILTTMDTDFSTKTHLLMGLVWPENADLVALFKEEEKINDSISWQNKVMTIMQAALNFYTQFNRNRSVIIKAYQEYFKDKDDIKELVTNLYQVGGNVTQAAKNMFIHRNTLEYRIDKIAQNYYLNLHQMDDLVFCYLIFV</sequence>
<dbReference type="STRING" id="1423758.FC41_GL001556"/>
<name>I7IW43_9LACO</name>
<dbReference type="EMBL" id="CAKE01000025">
    <property type="protein sequence ID" value="CCI82538.1"/>
    <property type="molecule type" value="Genomic_DNA"/>
</dbReference>
<gene>
    <name evidence="2" type="ORF">BN55_05415</name>
</gene>
<reference evidence="2 3" key="1">
    <citation type="submission" date="2012-06" db="EMBL/GenBank/DDBJ databases">
        <title>Draft Genome Sequence of Lactobacillus hominis Strain CRBIP 24.179T, isolated from human intestine.</title>
        <authorList>
            <person name="Cousin S."/>
            <person name="Ma L."/>
            <person name="Bizet C."/>
            <person name="Loux V."/>
            <person name="Bouchier C."/>
            <person name="Clermont D."/>
            <person name="Creno S."/>
        </authorList>
    </citation>
    <scope>NUCLEOTIDE SEQUENCE [LARGE SCALE GENOMIC DNA]</scope>
    <source>
        <strain evidence="3">CRBIP 24.179T</strain>
    </source>
</reference>
<protein>
    <submittedName>
        <fullName evidence="2">Possible helix-turn-helix, Fis-type</fullName>
    </submittedName>
</protein>
<dbReference type="InterPro" id="IPR025736">
    <property type="entry name" value="PucR_C-HTH_dom"/>
</dbReference>
<evidence type="ECO:0000313" key="2">
    <source>
        <dbReference type="EMBL" id="CCI82538.1"/>
    </source>
</evidence>
<dbReference type="Proteomes" id="UP000009320">
    <property type="component" value="Unassembled WGS sequence"/>
</dbReference>
<accession>I7IW43</accession>
<evidence type="ECO:0000313" key="3">
    <source>
        <dbReference type="Proteomes" id="UP000009320"/>
    </source>
</evidence>
<dbReference type="AlphaFoldDB" id="I7IW43"/>
<dbReference type="PATRIC" id="fig|1423758.3.peg.1580"/>
<dbReference type="OrthoDB" id="9792148at2"/>
<dbReference type="GeneID" id="82847743"/>
<dbReference type="SUPFAM" id="SSF46689">
    <property type="entry name" value="Homeodomain-like"/>
    <property type="match status" value="1"/>
</dbReference>
<dbReference type="Pfam" id="PF13556">
    <property type="entry name" value="HTH_30"/>
    <property type="match status" value="1"/>
</dbReference>
<dbReference type="InterPro" id="IPR042070">
    <property type="entry name" value="PucR_C-HTH_sf"/>
</dbReference>